<dbReference type="InterPro" id="IPR044855">
    <property type="entry name" value="CoA-Trfase_III_dom3_sf"/>
</dbReference>
<dbReference type="GO" id="GO:0008410">
    <property type="term" value="F:CoA-transferase activity"/>
    <property type="evidence" value="ECO:0007669"/>
    <property type="project" value="TreeGrafter"/>
</dbReference>
<evidence type="ECO:0000313" key="2">
    <source>
        <dbReference type="EMBL" id="EES90434.1"/>
    </source>
</evidence>
<dbReference type="PANTHER" id="PTHR48207">
    <property type="entry name" value="SUCCINATE--HYDROXYMETHYLGLUTARATE COA-TRANSFERASE"/>
    <property type="match status" value="1"/>
</dbReference>
<dbReference type="SUPFAM" id="SSF89796">
    <property type="entry name" value="CoA-transferase family III (CaiB/BaiF)"/>
    <property type="match status" value="1"/>
</dbReference>
<dbReference type="InterPro" id="IPR003673">
    <property type="entry name" value="CoA-Trfase_fam_III"/>
</dbReference>
<dbReference type="Pfam" id="PF02515">
    <property type="entry name" value="CoA_transf_3"/>
    <property type="match status" value="1"/>
</dbReference>
<proteinExistence type="predicted"/>
<keyword evidence="1 2" id="KW-0808">Transferase</keyword>
<gene>
    <name evidence="2" type="ORF">CLG_B0035</name>
</gene>
<dbReference type="AlphaFoldDB" id="A0A9P2G5T1"/>
<dbReference type="EMBL" id="ACSJ01000009">
    <property type="protein sequence ID" value="EES90434.1"/>
    <property type="molecule type" value="Genomic_DNA"/>
</dbReference>
<evidence type="ECO:0000313" key="3">
    <source>
        <dbReference type="Proteomes" id="UP000006160"/>
    </source>
</evidence>
<accession>A0A9P2G5T1</accession>
<comment type="caution">
    <text evidence="2">The sequence shown here is derived from an EMBL/GenBank/DDBJ whole genome shotgun (WGS) entry which is preliminary data.</text>
</comment>
<protein>
    <submittedName>
        <fullName evidence="2">Formyl-CoA transferase</fullName>
    </submittedName>
</protein>
<dbReference type="InterPro" id="IPR023606">
    <property type="entry name" value="CoA-Trfase_III_dom_1_sf"/>
</dbReference>
<organism evidence="2 3">
    <name type="scientific">Clostridium botulinum D str. 1873</name>
    <dbReference type="NCBI Taxonomy" id="592027"/>
    <lineage>
        <taxon>Bacteria</taxon>
        <taxon>Bacillati</taxon>
        <taxon>Bacillota</taxon>
        <taxon>Clostridia</taxon>
        <taxon>Eubacteriales</taxon>
        <taxon>Clostridiaceae</taxon>
        <taxon>Clostridium</taxon>
    </lineage>
</organism>
<reference evidence="2 3" key="1">
    <citation type="submission" date="2009-10" db="EMBL/GenBank/DDBJ databases">
        <authorList>
            <person name="Shrivastava S."/>
            <person name="Brinkac L.B."/>
            <person name="Brown J.L."/>
            <person name="Bruce D.B."/>
            <person name="Detter C."/>
            <person name="Green L.D."/>
            <person name="Munk C.A."/>
            <person name="Rogers Y.C."/>
            <person name="Tapia R."/>
            <person name="Saunders E.S."/>
            <person name="Sims D.R."/>
            <person name="Smith L.A."/>
            <person name="Smith T.J."/>
            <person name="Sutton G."/>
            <person name="Brettin T."/>
        </authorList>
    </citation>
    <scope>NUCLEOTIDE SEQUENCE [LARGE SCALE GENOMIC DNA]</scope>
    <source>
        <strain evidence="3">D str. 1873</strain>
    </source>
</reference>
<sequence length="391" mass="43627">MKPIKGLRVLDLTDGIPYIGSIFADYGANLIKVEKPGLGDSIRRRGANDEESQGPYWKYYMRSKKSITINYHKSEGAEIIKRLVKNTDMIIFNEPEEKLKSFGLGFPELKEVNPKLVYGILTPFGEEGPWKDMPDYDLIIMARTGLLEKTGMPEKPTKFGFPLGYIYASWHLSAGMLAAYMSAEETGAGMKVSCSVWQTIMELDDTFQQCFQGMNTLPKRIGNGFPTTNPTDTFKCKNGWFSLSIGSDIQWLNFVHEADKDADWGEGTVYAHDPARSMDHYFGELDEQLKDFFASITIEKADEICQRALVPGGPCNTIAELAIDPQVAVRKMLIEVDGVTQLGIPAKFLDDKSDENDIKAASEVGADTETILKHIGISEDKLNALKSEYII</sequence>
<dbReference type="RefSeq" id="WP_003377270.1">
    <property type="nucleotide sequence ID" value="NZ_ACSJ01000009.1"/>
</dbReference>
<dbReference type="Gene3D" id="3.30.1540.10">
    <property type="entry name" value="formyl-coa transferase, domain 3"/>
    <property type="match status" value="1"/>
</dbReference>
<dbReference type="InterPro" id="IPR050483">
    <property type="entry name" value="CoA-transferase_III_domain"/>
</dbReference>
<dbReference type="Gene3D" id="3.40.50.10540">
    <property type="entry name" value="Crotonobetainyl-coa:carnitine coa-transferase, domain 1"/>
    <property type="match status" value="1"/>
</dbReference>
<evidence type="ECO:0000256" key="1">
    <source>
        <dbReference type="ARBA" id="ARBA00022679"/>
    </source>
</evidence>
<dbReference type="PANTHER" id="PTHR48207:SF3">
    <property type="entry name" value="SUCCINATE--HYDROXYMETHYLGLUTARATE COA-TRANSFERASE"/>
    <property type="match status" value="1"/>
</dbReference>
<name>A0A9P2G5T1_CLOBO</name>
<dbReference type="Proteomes" id="UP000006160">
    <property type="component" value="Unassembled WGS sequence"/>
</dbReference>